<dbReference type="InterPro" id="IPR008780">
    <property type="entry name" value="Plasmodium_Vir"/>
</dbReference>
<keyword evidence="4" id="KW-1185">Reference proteome</keyword>
<evidence type="ECO:0000313" key="1">
    <source>
        <dbReference type="EMBL" id="SBT57400.1"/>
    </source>
</evidence>
<evidence type="ECO:0000313" key="4">
    <source>
        <dbReference type="Proteomes" id="UP000078555"/>
    </source>
</evidence>
<dbReference type="EMBL" id="FLRE01001828">
    <property type="protein sequence ID" value="SBT57400.1"/>
    <property type="molecule type" value="Genomic_DNA"/>
</dbReference>
<reference evidence="1" key="2">
    <citation type="submission" date="2016-05" db="EMBL/GenBank/DDBJ databases">
        <authorList>
            <person name="Lavstsen T."/>
            <person name="Jespersen J.S."/>
        </authorList>
    </citation>
    <scope>NUCLEOTIDE SEQUENCE [LARGE SCALE GENOMIC DNA]</scope>
</reference>
<dbReference type="Proteomes" id="UP000078550">
    <property type="component" value="Unassembled WGS sequence"/>
</dbReference>
<proteinExistence type="predicted"/>
<organism evidence="1 3">
    <name type="scientific">Plasmodium ovale wallikeri</name>
    <dbReference type="NCBI Taxonomy" id="864142"/>
    <lineage>
        <taxon>Eukaryota</taxon>
        <taxon>Sar</taxon>
        <taxon>Alveolata</taxon>
        <taxon>Apicomplexa</taxon>
        <taxon>Aconoidasida</taxon>
        <taxon>Haemosporida</taxon>
        <taxon>Plasmodiidae</taxon>
        <taxon>Plasmodium</taxon>
        <taxon>Plasmodium (Plasmodium)</taxon>
    </lineage>
</organism>
<protein>
    <submittedName>
        <fullName evidence="1">PIR Superfamily Protein</fullName>
    </submittedName>
</protein>
<gene>
    <name evidence="2" type="ORF">POVWA1_082560</name>
    <name evidence="1" type="ORF">POVWA2_079310</name>
</gene>
<dbReference type="EMBL" id="FLRD01001565">
    <property type="protein sequence ID" value="SBT57595.1"/>
    <property type="molecule type" value="Genomic_DNA"/>
</dbReference>
<evidence type="ECO:0000313" key="2">
    <source>
        <dbReference type="EMBL" id="SBT57595.1"/>
    </source>
</evidence>
<dbReference type="AlphaFoldDB" id="A0A1A9AMT8"/>
<name>A0A1A9AMT8_PLAOA</name>
<dbReference type="Pfam" id="PF05795">
    <property type="entry name" value="Plasmodium_Vir"/>
    <property type="match status" value="1"/>
</dbReference>
<reference evidence="3 4" key="1">
    <citation type="submission" date="2016-05" db="EMBL/GenBank/DDBJ databases">
        <authorList>
            <person name="Naeem Raeece"/>
        </authorList>
    </citation>
    <scope>NUCLEOTIDE SEQUENCE [LARGE SCALE GENOMIC DNA]</scope>
</reference>
<evidence type="ECO:0000313" key="3">
    <source>
        <dbReference type="Proteomes" id="UP000078550"/>
    </source>
</evidence>
<sequence length="363" mass="43023">MSAGKNDYTLDMFVKQDSTLKNSLLYKLYQNFEKASCDSTDSTEYCADNFYESLDSSVTDLYKKLQINLKTISNNYHQYFLENPSDIEEDITKEKVCIYLKYWLFDQAISKKIENEHITNFFNVWEKERKQKCPECTCKLYTMNMPTVKHVKMFYDYFLFYDKNKDTITTKNTIESSPYCKYLTQSYIIYQLKKSTCPTTNNKSPDCKEFSEYISKYIDFDDKLSEIICSDEERSADYYDHSGYKDLTLPETIWRAEESEEPVKPEEGDSVTIEESVILPEEQENETPVIISVTLLSILLTLYIFYEFTPFRYLVHVTIKRLKSFWKNEARNSNNASSYTPEDEYMNSVYEEYTIPYHSLENS</sequence>
<accession>A0A1A9AMT8</accession>
<dbReference type="Proteomes" id="UP000078555">
    <property type="component" value="Unassembled WGS sequence"/>
</dbReference>